<gene>
    <name evidence="1" type="ORF">ADUPG1_005001</name>
</gene>
<accession>A0ABQ5K7U6</accession>
<sequence>MVTADSHGVAITHNHDYVHIGFSHLDTGSESQRATVSGMDGVKINVCRQPAGTADTGDNTNLVLGK</sequence>
<keyword evidence="2" id="KW-1185">Reference proteome</keyword>
<dbReference type="Proteomes" id="UP001057375">
    <property type="component" value="Unassembled WGS sequence"/>
</dbReference>
<protein>
    <submittedName>
        <fullName evidence="1">Uncharacterized protein</fullName>
    </submittedName>
</protein>
<evidence type="ECO:0000313" key="1">
    <source>
        <dbReference type="EMBL" id="GKT28633.1"/>
    </source>
</evidence>
<comment type="caution">
    <text evidence="1">The sequence shown here is derived from an EMBL/GenBank/DDBJ whole genome shotgun (WGS) entry which is preliminary data.</text>
</comment>
<name>A0ABQ5K7U6_9EUKA</name>
<feature type="non-terminal residue" evidence="1">
    <location>
        <position position="66"/>
    </location>
</feature>
<reference evidence="1" key="1">
    <citation type="submission" date="2022-03" db="EMBL/GenBank/DDBJ databases">
        <title>Draft genome sequence of Aduncisulcus paluster, a free-living microaerophilic Fornicata.</title>
        <authorList>
            <person name="Yuyama I."/>
            <person name="Kume K."/>
            <person name="Tamura T."/>
            <person name="Inagaki Y."/>
            <person name="Hashimoto T."/>
        </authorList>
    </citation>
    <scope>NUCLEOTIDE SEQUENCE</scope>
    <source>
        <strain evidence="1">NY0171</strain>
    </source>
</reference>
<proteinExistence type="predicted"/>
<organism evidence="1 2">
    <name type="scientific">Aduncisulcus paluster</name>
    <dbReference type="NCBI Taxonomy" id="2918883"/>
    <lineage>
        <taxon>Eukaryota</taxon>
        <taxon>Metamonada</taxon>
        <taxon>Carpediemonas-like organisms</taxon>
        <taxon>Aduncisulcus</taxon>
    </lineage>
</organism>
<dbReference type="EMBL" id="BQXS01007862">
    <property type="protein sequence ID" value="GKT28633.1"/>
    <property type="molecule type" value="Genomic_DNA"/>
</dbReference>
<evidence type="ECO:0000313" key="2">
    <source>
        <dbReference type="Proteomes" id="UP001057375"/>
    </source>
</evidence>